<dbReference type="EMBL" id="MU275914">
    <property type="protein sequence ID" value="KAI0046906.1"/>
    <property type="molecule type" value="Genomic_DNA"/>
</dbReference>
<accession>A0ACB8RTL6</accession>
<sequence>MLRSFGALCLSLLGLAALTQAGSSSGNSVLVVLQPSLKRDAFSLFFDGLEKKGYSLTFRAPKDDTPVIIEHDVPLFDHIILFAPDTKSFAKDISPQALVNVLNHKTNLLIALSPKQTPLSLLAAEFSLILPPPGMPLLSHFPPRDTAPTVIPITVPADNAVLTPGTPPVWFSGVPQALGANPLLVPLLRAPPESFAADTDKDAGAEAVVDAAEKGGEGLWAGSALGVVTGFQTRDSARVVWAGGVELFGDEFAKKEIEKGVKSGNTQFALDTAAWAFQENLVLRIDKTGHHLANETTPREHYTINDLIVYDIAISKYNAAEDAWAPYSGLTDLQLDFTMLDPHVRTALVPVAGAPGIYSATFRAPDRHGVFKFVVDYKRRGWTFLHSSTTVPVIPPRHDGYPRFLSAAWPYYAGAISTSVGFLLFSALWLAGDDRETKKTKKTE</sequence>
<keyword evidence="2" id="KW-1185">Reference proteome</keyword>
<reference evidence="1" key="2">
    <citation type="journal article" date="2022" name="New Phytol.">
        <title>Evolutionary transition to the ectomycorrhizal habit in the genomes of a hyperdiverse lineage of mushroom-forming fungi.</title>
        <authorList>
            <person name="Looney B."/>
            <person name="Miyauchi S."/>
            <person name="Morin E."/>
            <person name="Drula E."/>
            <person name="Courty P.E."/>
            <person name="Kohler A."/>
            <person name="Kuo A."/>
            <person name="LaButti K."/>
            <person name="Pangilinan J."/>
            <person name="Lipzen A."/>
            <person name="Riley R."/>
            <person name="Andreopoulos W."/>
            <person name="He G."/>
            <person name="Johnson J."/>
            <person name="Nolan M."/>
            <person name="Tritt A."/>
            <person name="Barry K.W."/>
            <person name="Grigoriev I.V."/>
            <person name="Nagy L.G."/>
            <person name="Hibbett D."/>
            <person name="Henrissat B."/>
            <person name="Matheny P.B."/>
            <person name="Labbe J."/>
            <person name="Martin F.M."/>
        </authorList>
    </citation>
    <scope>NUCLEOTIDE SEQUENCE</scope>
    <source>
        <strain evidence="1">FP105234-sp</strain>
    </source>
</reference>
<proteinExistence type="predicted"/>
<organism evidence="1 2">
    <name type="scientific">Auriscalpium vulgare</name>
    <dbReference type="NCBI Taxonomy" id="40419"/>
    <lineage>
        <taxon>Eukaryota</taxon>
        <taxon>Fungi</taxon>
        <taxon>Dikarya</taxon>
        <taxon>Basidiomycota</taxon>
        <taxon>Agaricomycotina</taxon>
        <taxon>Agaricomycetes</taxon>
        <taxon>Russulales</taxon>
        <taxon>Auriscalpiaceae</taxon>
        <taxon>Auriscalpium</taxon>
    </lineage>
</organism>
<comment type="caution">
    <text evidence="1">The sequence shown here is derived from an EMBL/GenBank/DDBJ whole genome shotgun (WGS) entry which is preliminary data.</text>
</comment>
<name>A0ACB8RTL6_9AGAM</name>
<evidence type="ECO:0000313" key="1">
    <source>
        <dbReference type="EMBL" id="KAI0046906.1"/>
    </source>
</evidence>
<gene>
    <name evidence="1" type="ORF">FA95DRAFT_1519574</name>
</gene>
<reference evidence="1" key="1">
    <citation type="submission" date="2021-02" db="EMBL/GenBank/DDBJ databases">
        <authorList>
            <consortium name="DOE Joint Genome Institute"/>
            <person name="Ahrendt S."/>
            <person name="Looney B.P."/>
            <person name="Miyauchi S."/>
            <person name="Morin E."/>
            <person name="Drula E."/>
            <person name="Courty P.E."/>
            <person name="Chicoki N."/>
            <person name="Fauchery L."/>
            <person name="Kohler A."/>
            <person name="Kuo A."/>
            <person name="Labutti K."/>
            <person name="Pangilinan J."/>
            <person name="Lipzen A."/>
            <person name="Riley R."/>
            <person name="Andreopoulos W."/>
            <person name="He G."/>
            <person name="Johnson J."/>
            <person name="Barry K.W."/>
            <person name="Grigoriev I.V."/>
            <person name="Nagy L."/>
            <person name="Hibbett D."/>
            <person name="Henrissat B."/>
            <person name="Matheny P.B."/>
            <person name="Labbe J."/>
            <person name="Martin F."/>
        </authorList>
    </citation>
    <scope>NUCLEOTIDE SEQUENCE</scope>
    <source>
        <strain evidence="1">FP105234-sp</strain>
    </source>
</reference>
<protein>
    <submittedName>
        <fullName evidence="1">Dolichyl-diphosphooligosaccharide-protein glycosyltransferase</fullName>
    </submittedName>
</protein>
<dbReference type="Proteomes" id="UP000814033">
    <property type="component" value="Unassembled WGS sequence"/>
</dbReference>
<evidence type="ECO:0000313" key="2">
    <source>
        <dbReference type="Proteomes" id="UP000814033"/>
    </source>
</evidence>